<protein>
    <recommendedName>
        <fullName evidence="5">NADH-quinone oxidoreductase subunit N</fullName>
        <ecNumber evidence="5">7.1.1.-</ecNumber>
    </recommendedName>
    <alternativeName>
        <fullName evidence="5">NADH dehydrogenase I subunit N</fullName>
    </alternativeName>
    <alternativeName>
        <fullName evidence="5">NDH-1 subunit N</fullName>
    </alternativeName>
</protein>
<evidence type="ECO:0000256" key="6">
    <source>
        <dbReference type="RuleBase" id="RU000320"/>
    </source>
</evidence>
<feature type="compositionally biased region" description="Acidic residues" evidence="7">
    <location>
        <begin position="525"/>
        <end position="537"/>
    </location>
</feature>
<feature type="transmembrane region" description="Helical" evidence="5">
    <location>
        <begin position="279"/>
        <end position="303"/>
    </location>
</feature>
<organism evidence="9 10">
    <name type="scientific">Planomonospora alba</name>
    <dbReference type="NCBI Taxonomy" id="161354"/>
    <lineage>
        <taxon>Bacteria</taxon>
        <taxon>Bacillati</taxon>
        <taxon>Actinomycetota</taxon>
        <taxon>Actinomycetes</taxon>
        <taxon>Streptosporangiales</taxon>
        <taxon>Streptosporangiaceae</taxon>
        <taxon>Planomonospora</taxon>
    </lineage>
</organism>
<accession>A0ABP6NC84</accession>
<dbReference type="Pfam" id="PF00361">
    <property type="entry name" value="Proton_antipo_M"/>
    <property type="match status" value="1"/>
</dbReference>
<dbReference type="HAMAP" id="MF_00445">
    <property type="entry name" value="NDH1_NuoN_1"/>
    <property type="match status" value="1"/>
</dbReference>
<feature type="transmembrane region" description="Helical" evidence="5">
    <location>
        <begin position="402"/>
        <end position="422"/>
    </location>
</feature>
<keyword evidence="5" id="KW-1003">Cell membrane</keyword>
<evidence type="ECO:0000256" key="7">
    <source>
        <dbReference type="SAM" id="MobiDB-lite"/>
    </source>
</evidence>
<dbReference type="EC" id="7.1.1.-" evidence="5"/>
<comment type="catalytic activity">
    <reaction evidence="5">
        <text>a quinone + NADH + 5 H(+)(in) = a quinol + NAD(+) + 4 H(+)(out)</text>
        <dbReference type="Rhea" id="RHEA:57888"/>
        <dbReference type="ChEBI" id="CHEBI:15378"/>
        <dbReference type="ChEBI" id="CHEBI:24646"/>
        <dbReference type="ChEBI" id="CHEBI:57540"/>
        <dbReference type="ChEBI" id="CHEBI:57945"/>
        <dbReference type="ChEBI" id="CHEBI:132124"/>
    </reaction>
</comment>
<keyword evidence="5" id="KW-1278">Translocase</keyword>
<keyword evidence="10" id="KW-1185">Reference proteome</keyword>
<evidence type="ECO:0000256" key="2">
    <source>
        <dbReference type="ARBA" id="ARBA00022692"/>
    </source>
</evidence>
<dbReference type="InterPro" id="IPR010096">
    <property type="entry name" value="NADH-Q_OxRdtase_suN/2"/>
</dbReference>
<feature type="transmembrane region" description="Helical" evidence="5">
    <location>
        <begin position="146"/>
        <end position="163"/>
    </location>
</feature>
<feature type="transmembrane region" description="Helical" evidence="5">
    <location>
        <begin position="315"/>
        <end position="339"/>
    </location>
</feature>
<keyword evidence="5" id="KW-0874">Quinone</keyword>
<comment type="similarity">
    <text evidence="5">Belongs to the complex I subunit 2 family.</text>
</comment>
<feature type="transmembrane region" description="Helical" evidence="5">
    <location>
        <begin position="113"/>
        <end position="134"/>
    </location>
</feature>
<proteinExistence type="inferred from homology"/>
<feature type="transmembrane region" description="Helical" evidence="5">
    <location>
        <begin position="443"/>
        <end position="467"/>
    </location>
</feature>
<evidence type="ECO:0000259" key="8">
    <source>
        <dbReference type="Pfam" id="PF00361"/>
    </source>
</evidence>
<feature type="transmembrane region" description="Helical" evidence="5">
    <location>
        <begin position="198"/>
        <end position="221"/>
    </location>
</feature>
<feature type="domain" description="NADH:quinone oxidoreductase/Mrp antiporter transmembrane" evidence="8">
    <location>
        <begin position="163"/>
        <end position="493"/>
    </location>
</feature>
<keyword evidence="4 5" id="KW-0472">Membrane</keyword>
<dbReference type="EMBL" id="BAAAUT010000029">
    <property type="protein sequence ID" value="GAA3143420.1"/>
    <property type="molecule type" value="Genomic_DNA"/>
</dbReference>
<evidence type="ECO:0000256" key="5">
    <source>
        <dbReference type="HAMAP-Rule" id="MF_00445"/>
    </source>
</evidence>
<feature type="transmembrane region" description="Helical" evidence="5">
    <location>
        <begin position="372"/>
        <end position="390"/>
    </location>
</feature>
<dbReference type="RefSeq" id="WP_344861296.1">
    <property type="nucleotide sequence ID" value="NZ_BAAAUT010000029.1"/>
</dbReference>
<comment type="subcellular location">
    <subcellularLocation>
        <location evidence="5">Cell membrane</location>
        <topology evidence="5">Multi-pass membrane protein</topology>
    </subcellularLocation>
    <subcellularLocation>
        <location evidence="1">Endomembrane system</location>
        <topology evidence="1">Multi-pass membrane protein</topology>
    </subcellularLocation>
    <subcellularLocation>
        <location evidence="6">Membrane</location>
        <topology evidence="6">Multi-pass membrane protein</topology>
    </subcellularLocation>
</comment>
<keyword evidence="5" id="KW-0520">NAD</keyword>
<comment type="function">
    <text evidence="5">NDH-1 shuttles electrons from NADH, via FMN and iron-sulfur (Fe-S) centers, to quinones in the respiratory chain. The immediate electron acceptor for the enzyme in this species is believed to be a menaquinone. Couples the redox reaction to proton translocation (for every two electrons transferred, four hydrogen ions are translocated across the cytoplasmic membrane), and thus conserves the redox energy in a proton gradient.</text>
</comment>
<evidence type="ECO:0000256" key="3">
    <source>
        <dbReference type="ARBA" id="ARBA00022989"/>
    </source>
</evidence>
<dbReference type="PANTHER" id="PTHR22773">
    <property type="entry name" value="NADH DEHYDROGENASE"/>
    <property type="match status" value="1"/>
</dbReference>
<feature type="transmembrane region" description="Helical" evidence="5">
    <location>
        <begin position="6"/>
        <end position="26"/>
    </location>
</feature>
<gene>
    <name evidence="5" type="primary">nuoN</name>
    <name evidence="9" type="ORF">GCM10010466_38020</name>
</gene>
<evidence type="ECO:0000256" key="4">
    <source>
        <dbReference type="ARBA" id="ARBA00023136"/>
    </source>
</evidence>
<feature type="transmembrane region" description="Helical" evidence="5">
    <location>
        <begin position="345"/>
        <end position="365"/>
    </location>
</feature>
<dbReference type="InterPro" id="IPR001750">
    <property type="entry name" value="ND/Mrp_TM"/>
</dbReference>
<feature type="transmembrane region" description="Helical" evidence="5">
    <location>
        <begin position="38"/>
        <end position="60"/>
    </location>
</feature>
<evidence type="ECO:0000313" key="10">
    <source>
        <dbReference type="Proteomes" id="UP001500320"/>
    </source>
</evidence>
<feature type="transmembrane region" description="Helical" evidence="5">
    <location>
        <begin position="479"/>
        <end position="499"/>
    </location>
</feature>
<reference evidence="10" key="1">
    <citation type="journal article" date="2019" name="Int. J. Syst. Evol. Microbiol.">
        <title>The Global Catalogue of Microorganisms (GCM) 10K type strain sequencing project: providing services to taxonomists for standard genome sequencing and annotation.</title>
        <authorList>
            <consortium name="The Broad Institute Genomics Platform"/>
            <consortium name="The Broad Institute Genome Sequencing Center for Infectious Disease"/>
            <person name="Wu L."/>
            <person name="Ma J."/>
        </authorList>
    </citation>
    <scope>NUCLEOTIDE SEQUENCE [LARGE SCALE GENOMIC DNA]</scope>
    <source>
        <strain evidence="10">JCM 9373</strain>
    </source>
</reference>
<evidence type="ECO:0000256" key="1">
    <source>
        <dbReference type="ARBA" id="ARBA00004127"/>
    </source>
</evidence>
<sequence>MIQSIDYYAVAPPLILALTGGLVLILDAFLPRRPYARPLLAAVALAGVLGALGVVVSQALRSGDPLRTFCVPEGMAGAAESGIGPAGPAGGLLTGGTPAAAAGPPCSFVVDGFTLVLAGLALAAGVVVVLLSAAELSSGDVPVGEWYFLLLCVLTGAVALPAARDLVTLVVALELVSLPVFALTALRRHDGRGSEAAVKLFLVSVVSTAVMLFGVSLLYGVTGTVHLDRLAQALRDHAPWSPGGIDPPTAAGDPSAVTGQAVEQAYVSSLQIVHELPPVFTVAAVLVLAGFAFKIAAVPFHAWAADVYQGAPVPVAALLSVISKAAGFAGLILILVAALPGQAVLWAPVVGIVAALTMTAGNLLALRQDHPVRLLAWSSVAQSGYILAPLGVQSREAAGASIAYLVFYAAMNLGAFAVVMLVSRRDGRQGFGAYRGLAFRNPVAGLSLVFFLVCLAGLPPGLAGLFAKIVVFREIVGGGGAWLAAVMAVNTVIGLYYYVAWAARILTPVPARAPATVGTGAATDDRDDDGAAADADPDGGTAGPAGGPRAGWLPAAAAVALAGAAALAFSAAPQLVLDLVPAGILASR</sequence>
<dbReference type="Proteomes" id="UP001500320">
    <property type="component" value="Unassembled WGS sequence"/>
</dbReference>
<evidence type="ECO:0000313" key="9">
    <source>
        <dbReference type="EMBL" id="GAA3143420.1"/>
    </source>
</evidence>
<keyword evidence="3 5" id="KW-1133">Transmembrane helix</keyword>
<keyword evidence="2 5" id="KW-0812">Transmembrane</keyword>
<feature type="region of interest" description="Disordered" evidence="7">
    <location>
        <begin position="517"/>
        <end position="546"/>
    </location>
</feature>
<feature type="transmembrane region" description="Helical" evidence="5">
    <location>
        <begin position="169"/>
        <end position="186"/>
    </location>
</feature>
<keyword evidence="5" id="KW-0813">Transport</keyword>
<comment type="subunit">
    <text evidence="5">NDH-1 is composed of 14 different subunits. Subunits NuoA, H, J, K, L, M, N constitute the membrane sector of the complex.</text>
</comment>
<name>A0ABP6NC84_9ACTN</name>
<comment type="caution">
    <text evidence="9">The sequence shown here is derived from an EMBL/GenBank/DDBJ whole genome shotgun (WGS) entry which is preliminary data.</text>
</comment>